<evidence type="ECO:0000256" key="1">
    <source>
        <dbReference type="SAM" id="Phobius"/>
    </source>
</evidence>
<feature type="non-terminal residue" evidence="3">
    <location>
        <position position="229"/>
    </location>
</feature>
<organism evidence="3 4">
    <name type="scientific">Rhizoctonia solani</name>
    <dbReference type="NCBI Taxonomy" id="456999"/>
    <lineage>
        <taxon>Eukaryota</taxon>
        <taxon>Fungi</taxon>
        <taxon>Dikarya</taxon>
        <taxon>Basidiomycota</taxon>
        <taxon>Agaricomycotina</taxon>
        <taxon>Agaricomycetes</taxon>
        <taxon>Cantharellales</taxon>
        <taxon>Ceratobasidiaceae</taxon>
        <taxon>Rhizoctonia</taxon>
    </lineage>
</organism>
<keyword evidence="1" id="KW-0812">Transmembrane</keyword>
<evidence type="ECO:0000313" key="4">
    <source>
        <dbReference type="Proteomes" id="UP000663850"/>
    </source>
</evidence>
<dbReference type="GO" id="GO:0005227">
    <property type="term" value="F:calcium-activated cation channel activity"/>
    <property type="evidence" value="ECO:0007669"/>
    <property type="project" value="InterPro"/>
</dbReference>
<dbReference type="InterPro" id="IPR045122">
    <property type="entry name" value="Csc1-like"/>
</dbReference>
<gene>
    <name evidence="3" type="ORF">RDB_LOCUS112358</name>
</gene>
<feature type="transmembrane region" description="Helical" evidence="1">
    <location>
        <begin position="170"/>
        <end position="194"/>
    </location>
</feature>
<evidence type="ECO:0000313" key="3">
    <source>
        <dbReference type="EMBL" id="CAE6516290.1"/>
    </source>
</evidence>
<protein>
    <recommendedName>
        <fullName evidence="2">CSC1/OSCA1-like 7TM region domain-containing protein</fullName>
    </recommendedName>
</protein>
<accession>A0A8H3D8X3</accession>
<comment type="caution">
    <text evidence="3">The sequence shown here is derived from an EMBL/GenBank/DDBJ whole genome shotgun (WGS) entry which is preliminary data.</text>
</comment>
<dbReference type="Proteomes" id="UP000663850">
    <property type="component" value="Unassembled WGS sequence"/>
</dbReference>
<name>A0A8H3D8X3_9AGAM</name>
<dbReference type="Pfam" id="PF02714">
    <property type="entry name" value="RSN1_7TM"/>
    <property type="match status" value="1"/>
</dbReference>
<keyword evidence="1" id="KW-1133">Transmembrane helix</keyword>
<proteinExistence type="predicted"/>
<feature type="transmembrane region" description="Helical" evidence="1">
    <location>
        <begin position="121"/>
        <end position="150"/>
    </location>
</feature>
<reference evidence="3" key="1">
    <citation type="submission" date="2021-01" db="EMBL/GenBank/DDBJ databases">
        <authorList>
            <person name="Kaushik A."/>
        </authorList>
    </citation>
    <scope>NUCLEOTIDE SEQUENCE</scope>
    <source>
        <strain evidence="3">Type strain: AG8-Rh-89/</strain>
    </source>
</reference>
<dbReference type="InterPro" id="IPR003864">
    <property type="entry name" value="CSC1/OSCA1-like_7TM"/>
</dbReference>
<sequence>FRRIRSIQKQIEQIRSTPLPDASENKRKGGSFVIDERDGIDSSDKHAHNHIDSSPHRAIEPASSAFITFRRWEDARRASRTLLHRPGRPLTCLLVMAPQSTDLDWERLVKGKFAAQFVRDWLVAVAIWFFQIFWIFPISFITTLISIKSLEVAIHPLHDFFERHDQARNLLTGLIPTLLVAGLGILIPVILFVIGRKGQTEMTFSGLHNGILIRYYKWLILNIVIFFCM</sequence>
<dbReference type="AlphaFoldDB" id="A0A8H3D8X3"/>
<dbReference type="EMBL" id="CAJMWZ010006126">
    <property type="protein sequence ID" value="CAE6516290.1"/>
    <property type="molecule type" value="Genomic_DNA"/>
</dbReference>
<keyword evidence="1" id="KW-0472">Membrane</keyword>
<dbReference type="PANTHER" id="PTHR13018:SF139">
    <property type="entry name" value="PHOSPHATE METABOLISM PROTEIN 7"/>
    <property type="match status" value="1"/>
</dbReference>
<evidence type="ECO:0000259" key="2">
    <source>
        <dbReference type="Pfam" id="PF02714"/>
    </source>
</evidence>
<dbReference type="GO" id="GO:0005886">
    <property type="term" value="C:plasma membrane"/>
    <property type="evidence" value="ECO:0007669"/>
    <property type="project" value="TreeGrafter"/>
</dbReference>
<feature type="domain" description="CSC1/OSCA1-like 7TM region" evidence="2">
    <location>
        <begin position="119"/>
        <end position="228"/>
    </location>
</feature>
<dbReference type="PANTHER" id="PTHR13018">
    <property type="entry name" value="PROBABLE MEMBRANE PROTEIN DUF221-RELATED"/>
    <property type="match status" value="1"/>
</dbReference>